<keyword evidence="6" id="KW-1185">Reference proteome</keyword>
<evidence type="ECO:0000259" key="4">
    <source>
        <dbReference type="PROSITE" id="PS51898"/>
    </source>
</evidence>
<keyword evidence="3" id="KW-0233">DNA recombination</keyword>
<dbReference type="InterPro" id="IPR011010">
    <property type="entry name" value="DNA_brk_join_enz"/>
</dbReference>
<evidence type="ECO:0000256" key="2">
    <source>
        <dbReference type="ARBA" id="ARBA00023125"/>
    </source>
</evidence>
<dbReference type="Proteomes" id="UP000036923">
    <property type="component" value="Unassembled WGS sequence"/>
</dbReference>
<evidence type="ECO:0000313" key="6">
    <source>
        <dbReference type="Proteomes" id="UP000036923"/>
    </source>
</evidence>
<dbReference type="EMBL" id="LGTC01000001">
    <property type="protein sequence ID" value="KNY29044.1"/>
    <property type="molecule type" value="Genomic_DNA"/>
</dbReference>
<dbReference type="PANTHER" id="PTHR30349">
    <property type="entry name" value="PHAGE INTEGRASE-RELATED"/>
    <property type="match status" value="1"/>
</dbReference>
<dbReference type="OrthoDB" id="9766545at2"/>
<accession>A0A0L6JTJ6</accession>
<dbReference type="PANTHER" id="PTHR30349:SF41">
    <property type="entry name" value="INTEGRASE_RECOMBINASE PROTEIN MJ0367-RELATED"/>
    <property type="match status" value="1"/>
</dbReference>
<dbReference type="RefSeq" id="WP_010244634.1">
    <property type="nucleotide sequence ID" value="NZ_JQKC01000005.1"/>
</dbReference>
<dbReference type="Pfam" id="PF00589">
    <property type="entry name" value="Phage_integrase"/>
    <property type="match status" value="1"/>
</dbReference>
<dbReference type="InterPro" id="IPR002104">
    <property type="entry name" value="Integrase_catalytic"/>
</dbReference>
<dbReference type="STRING" id="398512.Bccel_4318"/>
<name>A0A0L6JTJ6_9FIRM</name>
<sequence>MNKIYNYQSKLAKPIQEYISTKRALGHKYDKESKTFYEFDMFLQKHSLQDAELPKSIVEDWITKRPNEKRKNQRYRLNFTKRFILYLNKNGFTAYFPNLTITARDDSDFTPYIFSNDEICKLFSYFNNMKPSRQYPNGHLVIPLLFRTLACCGLRVSEATNLKLKDVDFTKGVLLIREAKNDKKRYVPLSPKLTNDFLDFYETIHKCSEQEDYFFPNARKSVYASNHFYNRFREALWHCGIEHKGRGFGPRVHDLRHTFAVRCMQKFDKNKKDIVLSLPYLSAYLGHYDISKTQKYLHLIAEHYPEIIQKQCEYLGDTIPVWEVGV</sequence>
<dbReference type="eggNOG" id="COG0582">
    <property type="taxonomic scope" value="Bacteria"/>
</dbReference>
<evidence type="ECO:0000313" key="5">
    <source>
        <dbReference type="EMBL" id="KNY29044.1"/>
    </source>
</evidence>
<evidence type="ECO:0000256" key="1">
    <source>
        <dbReference type="ARBA" id="ARBA00008857"/>
    </source>
</evidence>
<protein>
    <submittedName>
        <fullName evidence="5">Integrase family protein</fullName>
    </submittedName>
</protein>
<comment type="similarity">
    <text evidence="1">Belongs to the 'phage' integrase family.</text>
</comment>
<reference evidence="6" key="1">
    <citation type="submission" date="2015-07" db="EMBL/GenBank/DDBJ databases">
        <title>Near-Complete Genome Sequence of the Cellulolytic Bacterium Bacteroides (Pseudobacteroides) cellulosolvens ATCC 35603.</title>
        <authorList>
            <person name="Dassa B."/>
            <person name="Utturkar S.M."/>
            <person name="Klingeman D.M."/>
            <person name="Hurt R.A."/>
            <person name="Keller M."/>
            <person name="Xu J."/>
            <person name="Reddy Y.H.K."/>
            <person name="Borovok I."/>
            <person name="Grinberg I.R."/>
            <person name="Lamed R."/>
            <person name="Zhivin O."/>
            <person name="Bayer E.A."/>
            <person name="Brown S.D."/>
        </authorList>
    </citation>
    <scope>NUCLEOTIDE SEQUENCE [LARGE SCALE GENOMIC DNA]</scope>
    <source>
        <strain evidence="6">DSM 2933</strain>
    </source>
</reference>
<dbReference type="InterPro" id="IPR013762">
    <property type="entry name" value="Integrase-like_cat_sf"/>
</dbReference>
<dbReference type="InterPro" id="IPR050090">
    <property type="entry name" value="Tyrosine_recombinase_XerCD"/>
</dbReference>
<comment type="caution">
    <text evidence="5">The sequence shown here is derived from an EMBL/GenBank/DDBJ whole genome shotgun (WGS) entry which is preliminary data.</text>
</comment>
<dbReference type="GO" id="GO:0003677">
    <property type="term" value="F:DNA binding"/>
    <property type="evidence" value="ECO:0007669"/>
    <property type="project" value="UniProtKB-KW"/>
</dbReference>
<feature type="domain" description="Tyr recombinase" evidence="4">
    <location>
        <begin position="109"/>
        <end position="309"/>
    </location>
</feature>
<dbReference type="SUPFAM" id="SSF56349">
    <property type="entry name" value="DNA breaking-rejoining enzymes"/>
    <property type="match status" value="1"/>
</dbReference>
<dbReference type="PROSITE" id="PS51898">
    <property type="entry name" value="TYR_RECOMBINASE"/>
    <property type="match status" value="1"/>
</dbReference>
<dbReference type="AlphaFoldDB" id="A0A0L6JTJ6"/>
<dbReference type="GO" id="GO:0006310">
    <property type="term" value="P:DNA recombination"/>
    <property type="evidence" value="ECO:0007669"/>
    <property type="project" value="UniProtKB-KW"/>
</dbReference>
<organism evidence="5 6">
    <name type="scientific">Pseudobacteroides cellulosolvens ATCC 35603 = DSM 2933</name>
    <dbReference type="NCBI Taxonomy" id="398512"/>
    <lineage>
        <taxon>Bacteria</taxon>
        <taxon>Bacillati</taxon>
        <taxon>Bacillota</taxon>
        <taxon>Clostridia</taxon>
        <taxon>Eubacteriales</taxon>
        <taxon>Oscillospiraceae</taxon>
        <taxon>Pseudobacteroides</taxon>
    </lineage>
</organism>
<proteinExistence type="inferred from homology"/>
<dbReference type="GO" id="GO:0015074">
    <property type="term" value="P:DNA integration"/>
    <property type="evidence" value="ECO:0007669"/>
    <property type="project" value="InterPro"/>
</dbReference>
<keyword evidence="2" id="KW-0238">DNA-binding</keyword>
<dbReference type="Gene3D" id="1.10.443.10">
    <property type="entry name" value="Intergrase catalytic core"/>
    <property type="match status" value="1"/>
</dbReference>
<evidence type="ECO:0000256" key="3">
    <source>
        <dbReference type="ARBA" id="ARBA00023172"/>
    </source>
</evidence>
<gene>
    <name evidence="5" type="ORF">Bccel_4318</name>
</gene>